<evidence type="ECO:0000313" key="2">
    <source>
        <dbReference type="EMBL" id="KKT60406.1"/>
    </source>
</evidence>
<dbReference type="InterPro" id="IPR041698">
    <property type="entry name" value="Methyltransf_25"/>
</dbReference>
<dbReference type="SUPFAM" id="SSF53335">
    <property type="entry name" value="S-adenosyl-L-methionine-dependent methyltransferases"/>
    <property type="match status" value="1"/>
</dbReference>
<accession>A0A0G1ILV7</accession>
<dbReference type="CDD" id="cd02440">
    <property type="entry name" value="AdoMet_MTases"/>
    <property type="match status" value="1"/>
</dbReference>
<dbReference type="PANTHER" id="PTHR44068">
    <property type="entry name" value="ZGC:194242"/>
    <property type="match status" value="1"/>
</dbReference>
<name>A0A0G1ILV7_9BACT</name>
<feature type="domain" description="Methyltransferase" evidence="1">
    <location>
        <begin position="43"/>
        <end position="137"/>
    </location>
</feature>
<organism evidence="2 3">
    <name type="scientific">Candidatus Giovannonibacteria bacterium GW2011_GWA1_44_25</name>
    <dbReference type="NCBI Taxonomy" id="1618645"/>
    <lineage>
        <taxon>Bacteria</taxon>
        <taxon>Candidatus Giovannoniibacteriota</taxon>
    </lineage>
</organism>
<dbReference type="InterPro" id="IPR029063">
    <property type="entry name" value="SAM-dependent_MTases_sf"/>
</dbReference>
<comment type="caution">
    <text evidence="2">The sequence shown here is derived from an EMBL/GenBank/DDBJ whole genome shotgun (WGS) entry which is preliminary data.</text>
</comment>
<dbReference type="Gene3D" id="3.40.50.150">
    <property type="entry name" value="Vaccinia Virus protein VP39"/>
    <property type="match status" value="1"/>
</dbReference>
<dbReference type="PANTHER" id="PTHR44068:SF11">
    <property type="entry name" value="GERANYL DIPHOSPHATE 2-C-METHYLTRANSFERASE"/>
    <property type="match status" value="1"/>
</dbReference>
<protein>
    <submittedName>
        <fullName evidence="2">Methyltransferase type 11</fullName>
    </submittedName>
</protein>
<dbReference type="InterPro" id="IPR050447">
    <property type="entry name" value="Erg6_SMT_methyltransf"/>
</dbReference>
<reference evidence="2 3" key="1">
    <citation type="journal article" date="2015" name="Nature">
        <title>rRNA introns, odd ribosomes, and small enigmatic genomes across a large radiation of phyla.</title>
        <authorList>
            <person name="Brown C.T."/>
            <person name="Hug L.A."/>
            <person name="Thomas B.C."/>
            <person name="Sharon I."/>
            <person name="Castelle C.J."/>
            <person name="Singh A."/>
            <person name="Wilkins M.J."/>
            <person name="Williams K.H."/>
            <person name="Banfield J.F."/>
        </authorList>
    </citation>
    <scope>NUCLEOTIDE SEQUENCE [LARGE SCALE GENOMIC DNA]</scope>
</reference>
<dbReference type="GO" id="GO:0008168">
    <property type="term" value="F:methyltransferase activity"/>
    <property type="evidence" value="ECO:0007669"/>
    <property type="project" value="UniProtKB-KW"/>
</dbReference>
<dbReference type="Pfam" id="PF13649">
    <property type="entry name" value="Methyltransf_25"/>
    <property type="match status" value="1"/>
</dbReference>
<dbReference type="GO" id="GO:0032259">
    <property type="term" value="P:methylation"/>
    <property type="evidence" value="ECO:0007669"/>
    <property type="project" value="UniProtKB-KW"/>
</dbReference>
<dbReference type="EMBL" id="LCIR01000001">
    <property type="protein sequence ID" value="KKT60406.1"/>
    <property type="molecule type" value="Genomic_DNA"/>
</dbReference>
<gene>
    <name evidence="2" type="ORF">UW53_C0001G0056</name>
</gene>
<proteinExistence type="predicted"/>
<evidence type="ECO:0000313" key="3">
    <source>
        <dbReference type="Proteomes" id="UP000034087"/>
    </source>
</evidence>
<keyword evidence="2" id="KW-0808">Transferase</keyword>
<dbReference type="Proteomes" id="UP000034087">
    <property type="component" value="Unassembled WGS sequence"/>
</dbReference>
<dbReference type="AlphaFoldDB" id="A0A0G1ILV7"/>
<evidence type="ECO:0000259" key="1">
    <source>
        <dbReference type="Pfam" id="PF13649"/>
    </source>
</evidence>
<sequence>MSWDKTWEKVFSSKEWGKYPPEVLVRFVARNYYAAPDRSKIKILDLGCGTGAATWYMAREGFSVVGIDGSKTAIKIARRRFKAEKLKADFKIGDIVKLDWPDNYFDSVTDIASIQSNSYQNIKKIMGEVYRVLKPGGKFFGTMIAEEKNMHWILMEHFFKLAEIKQLFLPFRDLKVDYSKRTMDNRRAITKLWCVEATK</sequence>
<keyword evidence="2" id="KW-0489">Methyltransferase</keyword>